<organism evidence="2 3">
    <name type="scientific">Paenibacillus amylolyticus</name>
    <dbReference type="NCBI Taxonomy" id="1451"/>
    <lineage>
        <taxon>Bacteria</taxon>
        <taxon>Bacillati</taxon>
        <taxon>Bacillota</taxon>
        <taxon>Bacilli</taxon>
        <taxon>Bacillales</taxon>
        <taxon>Paenibacillaceae</taxon>
        <taxon>Paenibacillus</taxon>
    </lineage>
</organism>
<evidence type="ECO:0000313" key="3">
    <source>
        <dbReference type="Proteomes" id="UP000323664"/>
    </source>
</evidence>
<accession>A0A5M9WRX6</accession>
<dbReference type="AlphaFoldDB" id="A0A5M9WRX6"/>
<sequence length="274" mass="31149">MSGLSAVIDLNGFSLCRLGCQLFRIRKGCVKLKKRTANKGFKLSIVIGLMTIMLVACGKPLTEKLYSETVPEDIKNSTEITQEDKDLLGKAILYSMGSNTDLSTKTVGQIITDEKQRQLKLEEEEKKRQEEIKRKQEEAEAKKQSQLKLLDESVQVGLIKKSVTLKDTNKWIFSDVIHMTLDLKNISDKDIKGFQGVITFKDMFDNEIKSLNVKYDEPIKSGASTSYEGSFELNQFMDKDTELRETPLEKIKVEFEMDQIIFGDGNIVKRSDIE</sequence>
<dbReference type="EMBL" id="RIAS01000004">
    <property type="protein sequence ID" value="KAA8784249.1"/>
    <property type="molecule type" value="Genomic_DNA"/>
</dbReference>
<protein>
    <submittedName>
        <fullName evidence="2">Uncharacterized protein</fullName>
    </submittedName>
</protein>
<evidence type="ECO:0000256" key="1">
    <source>
        <dbReference type="SAM" id="Coils"/>
    </source>
</evidence>
<comment type="caution">
    <text evidence="2">The sequence shown here is derived from an EMBL/GenBank/DDBJ whole genome shotgun (WGS) entry which is preliminary data.</text>
</comment>
<feature type="coiled-coil region" evidence="1">
    <location>
        <begin position="112"/>
        <end position="147"/>
    </location>
</feature>
<keyword evidence="1" id="KW-0175">Coiled coil</keyword>
<name>A0A5M9WRX6_PAEAM</name>
<gene>
    <name evidence="2" type="ORF">EC604_10340</name>
</gene>
<evidence type="ECO:0000313" key="2">
    <source>
        <dbReference type="EMBL" id="KAA8784249.1"/>
    </source>
</evidence>
<proteinExistence type="predicted"/>
<dbReference type="Proteomes" id="UP000323664">
    <property type="component" value="Unassembled WGS sequence"/>
</dbReference>
<reference evidence="2 3" key="1">
    <citation type="journal article" date="2019" name="J. Ind. Microbiol. Biotechnol.">
        <title>Paenibacillus amylolyticus 27C64 has a diverse set of carbohydrate-active enzymes and complete pectin deconstruction system.</title>
        <authorList>
            <person name="Keggi C."/>
            <person name="Doran-Peterson J."/>
        </authorList>
    </citation>
    <scope>NUCLEOTIDE SEQUENCE [LARGE SCALE GENOMIC DNA]</scope>
    <source>
        <strain evidence="2 3">27C64</strain>
    </source>
</reference>